<gene>
    <name evidence="2" type="ORF">J2S41_003198</name>
</gene>
<dbReference type="Proteomes" id="UP001183643">
    <property type="component" value="Unassembled WGS sequence"/>
</dbReference>
<sequence length="295" mass="32530">MIRDHWLSAGAAIMLERMDRPALAAFLRRRREAIRPADVGLPPGVRRRTPGLRREEVAGLAVMSVDYYNRLERGQSPQPSPSMLTALARALRLTRDERDYLFRVAGHPAPADHTRLAHVRPGLLHLLDRLTDTPALITTDLGEILAQNDLAIAVLGDLARGGGPEASWVYRWFTEPSVRGVFVADDHDTIGAALVADLRAVHAARGGDPVATAVVERLRARSADFARLWDRHDVRVKQLRHKRVAHPAVGVLDLDVELLDSDGRRLLLLTAAPGSETARKLDLLRVIGHQDLTVG</sequence>
<organism evidence="2 3">
    <name type="scientific">Catenuloplanes atrovinosus</name>
    <dbReference type="NCBI Taxonomy" id="137266"/>
    <lineage>
        <taxon>Bacteria</taxon>
        <taxon>Bacillati</taxon>
        <taxon>Actinomycetota</taxon>
        <taxon>Actinomycetes</taxon>
        <taxon>Micromonosporales</taxon>
        <taxon>Micromonosporaceae</taxon>
        <taxon>Catenuloplanes</taxon>
    </lineage>
</organism>
<dbReference type="GO" id="GO:0003677">
    <property type="term" value="F:DNA binding"/>
    <property type="evidence" value="ECO:0007669"/>
    <property type="project" value="InterPro"/>
</dbReference>
<dbReference type="SMART" id="SM00530">
    <property type="entry name" value="HTH_XRE"/>
    <property type="match status" value="1"/>
</dbReference>
<protein>
    <submittedName>
        <fullName evidence="2">Transcriptional regulator with XRE-family HTH domain</fullName>
    </submittedName>
</protein>
<dbReference type="Gene3D" id="3.30.450.180">
    <property type="match status" value="1"/>
</dbReference>
<evidence type="ECO:0000313" key="2">
    <source>
        <dbReference type="EMBL" id="MDR7276420.1"/>
    </source>
</evidence>
<keyword evidence="3" id="KW-1185">Reference proteome</keyword>
<dbReference type="AlphaFoldDB" id="A0AAE4CCD4"/>
<accession>A0AAE4CCD4</accession>
<evidence type="ECO:0000259" key="1">
    <source>
        <dbReference type="PROSITE" id="PS50943"/>
    </source>
</evidence>
<dbReference type="PROSITE" id="PS50943">
    <property type="entry name" value="HTH_CROC1"/>
    <property type="match status" value="1"/>
</dbReference>
<comment type="caution">
    <text evidence="2">The sequence shown here is derived from an EMBL/GenBank/DDBJ whole genome shotgun (WGS) entry which is preliminary data.</text>
</comment>
<name>A0AAE4CCD4_9ACTN</name>
<dbReference type="InterPro" id="IPR010982">
    <property type="entry name" value="Lambda_DNA-bd_dom_sf"/>
</dbReference>
<dbReference type="Pfam" id="PF13560">
    <property type="entry name" value="HTH_31"/>
    <property type="match status" value="1"/>
</dbReference>
<proteinExistence type="predicted"/>
<reference evidence="2" key="1">
    <citation type="submission" date="2023-07" db="EMBL/GenBank/DDBJ databases">
        <title>Sequencing the genomes of 1000 actinobacteria strains.</title>
        <authorList>
            <person name="Klenk H.-P."/>
        </authorList>
    </citation>
    <scope>NUCLEOTIDE SEQUENCE</scope>
    <source>
        <strain evidence="2">DSM 44707</strain>
    </source>
</reference>
<dbReference type="CDD" id="cd00093">
    <property type="entry name" value="HTH_XRE"/>
    <property type="match status" value="1"/>
</dbReference>
<dbReference type="SUPFAM" id="SSF47413">
    <property type="entry name" value="lambda repressor-like DNA-binding domains"/>
    <property type="match status" value="1"/>
</dbReference>
<dbReference type="InterPro" id="IPR041413">
    <property type="entry name" value="MLTR_LBD"/>
</dbReference>
<dbReference type="InterPro" id="IPR001387">
    <property type="entry name" value="Cro/C1-type_HTH"/>
</dbReference>
<dbReference type="Gene3D" id="1.10.260.40">
    <property type="entry name" value="lambda repressor-like DNA-binding domains"/>
    <property type="match status" value="1"/>
</dbReference>
<dbReference type="EMBL" id="JAVDYB010000001">
    <property type="protein sequence ID" value="MDR7276420.1"/>
    <property type="molecule type" value="Genomic_DNA"/>
</dbReference>
<dbReference type="PANTHER" id="PTHR35010">
    <property type="entry name" value="BLL4672 PROTEIN-RELATED"/>
    <property type="match status" value="1"/>
</dbReference>
<dbReference type="PANTHER" id="PTHR35010:SF2">
    <property type="entry name" value="BLL4672 PROTEIN"/>
    <property type="match status" value="1"/>
</dbReference>
<evidence type="ECO:0000313" key="3">
    <source>
        <dbReference type="Proteomes" id="UP001183643"/>
    </source>
</evidence>
<dbReference type="Pfam" id="PF17765">
    <property type="entry name" value="MLTR_LBD"/>
    <property type="match status" value="1"/>
</dbReference>
<feature type="domain" description="HTH cro/C1-type" evidence="1">
    <location>
        <begin position="51"/>
        <end position="98"/>
    </location>
</feature>